<dbReference type="AlphaFoldDB" id="A0A840RHF8"/>
<feature type="chain" id="PRO_5032653927" evidence="2">
    <location>
        <begin position="19"/>
        <end position="855"/>
    </location>
</feature>
<gene>
    <name evidence="3" type="ORF">HNQ50_002442</name>
</gene>
<dbReference type="RefSeq" id="WP_184100980.1">
    <property type="nucleotide sequence ID" value="NZ_JACHHN010000004.1"/>
</dbReference>
<proteinExistence type="predicted"/>
<dbReference type="Gene3D" id="3.40.720.10">
    <property type="entry name" value="Alkaline Phosphatase, subunit A"/>
    <property type="match status" value="2"/>
</dbReference>
<sequence>MKPTLLTIACAAAMLTLAGCGSDSSSTTSTSTPGATQQTISGVAAQGVAVVGVPVTLTDSTGAALQTATTDAKGNFSLSFKGGKAPFVLTVPVNDTDGSPAVLSAILATSSSATVANLNPLTTLITQRVLGQTLTTAPTAAQFSTANPTSATIAQAVTDVDSVLQPLFTALGVPSSGVSDPIGAGYQIGSPLDKLFDIAHITVHSNTISVGQRLDANGQPVATDGSSTYQTLQLPLTGKMPAPLANGPIVAAQTLSNGATTTPIQHVIVIVAENQTFDGLFGTYQTTSDQTVKNLLSQGIVNADGTPGPNFALAAQNQGAQQSAYTLNPARGSAYTTLLQPEKIGIVDLSSLATAGGVADTRFPANLPNGPFQISKYVPYAQPDASALGQALGLSAATGDPVHRFFQMWQQTGGDNSKLDMFMWVAAQTGQGGDTTGITPSNPGQGGELMGFMNMAAGDAPYFNTLARTYAISDNYHQSVMGGTGMNFFQVATGDMPYFNTAGTVATPPANQIENPNPLSGTLNFYSQDGYSGGSYVGCGDASQPGVQAILSFLSAKGVASNCDAGKYYLVNNYNPGYATDGTVNPIGPNNYNYPPQTVPTIAEALAKANVSWKWYTGGRDAADVTTESTLLVIAQLMGQGMTQTQAQTYLASNPSLIAQAAPTAIAAQYNVIGDPLVASSNIMSSAALKANLVDLTTFDHDVANNTLPAVSYVVPKNLASAHPGYSAPADLEVYLKHVVDEVKANQALWGTTAILITTDEGGGHFDTGPIQNLDFFGDGPRIPMIVVSPYARTGMVDHTYYDHASVLKFIERNWKLAPLSARSRDRLPNPVQAQKAYLPTNKTAVGDLMSMFNF</sequence>
<dbReference type="Pfam" id="PF04185">
    <property type="entry name" value="Phosphoesterase"/>
    <property type="match status" value="1"/>
</dbReference>
<protein>
    <submittedName>
        <fullName evidence="3">Phospholipase C</fullName>
        <ecNumber evidence="3">3.1.4.3</ecNumber>
    </submittedName>
</protein>
<keyword evidence="4" id="KW-1185">Reference proteome</keyword>
<keyword evidence="1 3" id="KW-0378">Hydrolase</keyword>
<dbReference type="PANTHER" id="PTHR31956:SF1">
    <property type="entry name" value="NON-SPECIFIC PHOSPHOLIPASE C1"/>
    <property type="match status" value="1"/>
</dbReference>
<organism evidence="3 4">
    <name type="scientific">Silvimonas terrae</name>
    <dbReference type="NCBI Taxonomy" id="300266"/>
    <lineage>
        <taxon>Bacteria</taxon>
        <taxon>Pseudomonadati</taxon>
        <taxon>Pseudomonadota</taxon>
        <taxon>Betaproteobacteria</taxon>
        <taxon>Neisseriales</taxon>
        <taxon>Chitinibacteraceae</taxon>
        <taxon>Silvimonas</taxon>
    </lineage>
</organism>
<dbReference type="Proteomes" id="UP000543030">
    <property type="component" value="Unassembled WGS sequence"/>
</dbReference>
<dbReference type="PANTHER" id="PTHR31956">
    <property type="entry name" value="NON-SPECIFIC PHOSPHOLIPASE C4-RELATED"/>
    <property type="match status" value="1"/>
</dbReference>
<feature type="signal peptide" evidence="2">
    <location>
        <begin position="1"/>
        <end position="18"/>
    </location>
</feature>
<evidence type="ECO:0000313" key="3">
    <source>
        <dbReference type="EMBL" id="MBB5191712.1"/>
    </source>
</evidence>
<comment type="caution">
    <text evidence="3">The sequence shown here is derived from an EMBL/GenBank/DDBJ whole genome shotgun (WGS) entry which is preliminary data.</text>
</comment>
<dbReference type="PROSITE" id="PS51257">
    <property type="entry name" value="PROKAR_LIPOPROTEIN"/>
    <property type="match status" value="1"/>
</dbReference>
<name>A0A840RHF8_9NEIS</name>
<evidence type="ECO:0000256" key="1">
    <source>
        <dbReference type="ARBA" id="ARBA00022801"/>
    </source>
</evidence>
<dbReference type="InterPro" id="IPR007312">
    <property type="entry name" value="Phosphoesterase"/>
</dbReference>
<dbReference type="EMBL" id="JACHHN010000004">
    <property type="protein sequence ID" value="MBB5191712.1"/>
    <property type="molecule type" value="Genomic_DNA"/>
</dbReference>
<reference evidence="3 4" key="1">
    <citation type="submission" date="2020-08" db="EMBL/GenBank/DDBJ databases">
        <title>Genomic Encyclopedia of Type Strains, Phase IV (KMG-IV): sequencing the most valuable type-strain genomes for metagenomic binning, comparative biology and taxonomic classification.</title>
        <authorList>
            <person name="Goeker M."/>
        </authorList>
    </citation>
    <scope>NUCLEOTIDE SEQUENCE [LARGE SCALE GENOMIC DNA]</scope>
    <source>
        <strain evidence="3 4">DSM 18233</strain>
    </source>
</reference>
<dbReference type="GO" id="GO:0034480">
    <property type="term" value="F:phosphatidylcholine phospholipase C activity"/>
    <property type="evidence" value="ECO:0007669"/>
    <property type="project" value="UniProtKB-EC"/>
</dbReference>
<dbReference type="EC" id="3.1.4.3" evidence="3"/>
<keyword evidence="2" id="KW-0732">Signal</keyword>
<dbReference type="InterPro" id="IPR017850">
    <property type="entry name" value="Alkaline_phosphatase_core_sf"/>
</dbReference>
<evidence type="ECO:0000313" key="4">
    <source>
        <dbReference type="Proteomes" id="UP000543030"/>
    </source>
</evidence>
<accession>A0A840RHF8</accession>
<evidence type="ECO:0000256" key="2">
    <source>
        <dbReference type="SAM" id="SignalP"/>
    </source>
</evidence>